<organism evidence="7 8">
    <name type="scientific">Cinchona calisaya</name>
    <dbReference type="NCBI Taxonomy" id="153742"/>
    <lineage>
        <taxon>Eukaryota</taxon>
        <taxon>Viridiplantae</taxon>
        <taxon>Streptophyta</taxon>
        <taxon>Embryophyta</taxon>
        <taxon>Tracheophyta</taxon>
        <taxon>Spermatophyta</taxon>
        <taxon>Magnoliopsida</taxon>
        <taxon>eudicotyledons</taxon>
        <taxon>Gunneridae</taxon>
        <taxon>Pentapetalae</taxon>
        <taxon>asterids</taxon>
        <taxon>lamiids</taxon>
        <taxon>Gentianales</taxon>
        <taxon>Rubiaceae</taxon>
        <taxon>Cinchonoideae</taxon>
        <taxon>Cinchoneae</taxon>
        <taxon>Cinchona</taxon>
    </lineage>
</organism>
<keyword evidence="8" id="KW-1185">Reference proteome</keyword>
<keyword evidence="2" id="KW-0488">Methylation</keyword>
<feature type="domain" description="HMA" evidence="6">
    <location>
        <begin position="6"/>
        <end position="69"/>
    </location>
</feature>
<protein>
    <recommendedName>
        <fullName evidence="6">HMA domain-containing protein</fullName>
    </recommendedName>
</protein>
<keyword evidence="4" id="KW-0449">Lipoprotein</keyword>
<dbReference type="GO" id="GO:0046872">
    <property type="term" value="F:metal ion binding"/>
    <property type="evidence" value="ECO:0007669"/>
    <property type="project" value="UniProtKB-KW"/>
</dbReference>
<evidence type="ECO:0000256" key="2">
    <source>
        <dbReference type="ARBA" id="ARBA00022481"/>
    </source>
</evidence>
<dbReference type="GO" id="GO:0009626">
    <property type="term" value="P:plant-type hypersensitive response"/>
    <property type="evidence" value="ECO:0007669"/>
    <property type="project" value="UniProtKB-KW"/>
</dbReference>
<dbReference type="InterPro" id="IPR006121">
    <property type="entry name" value="HMA_dom"/>
</dbReference>
<dbReference type="SUPFAM" id="SSF55008">
    <property type="entry name" value="HMA, heavy metal-associated domain"/>
    <property type="match status" value="1"/>
</dbReference>
<comment type="similarity">
    <text evidence="5">Belongs to the HIPP family.</text>
</comment>
<dbReference type="Pfam" id="PF00403">
    <property type="entry name" value="HMA"/>
    <property type="match status" value="1"/>
</dbReference>
<evidence type="ECO:0000256" key="3">
    <source>
        <dbReference type="ARBA" id="ARBA00022723"/>
    </source>
</evidence>
<proteinExistence type="inferred from homology"/>
<evidence type="ECO:0000256" key="1">
    <source>
        <dbReference type="ARBA" id="ARBA00004170"/>
    </source>
</evidence>
<dbReference type="GO" id="GO:0016020">
    <property type="term" value="C:membrane"/>
    <property type="evidence" value="ECO:0007669"/>
    <property type="project" value="UniProtKB-SubCell"/>
</dbReference>
<sequence length="163" mass="18664">MALYADASCVLKVNVHCEACKMKTVEILNSIIGVYSVTIDADEGIARIYGEVDPNILLKAIARSGRHAEIVRVNIKHPQIKHNNSYDHRGLLENSCGHRYRRTLLENSYRDDYYPATSREVPDYPLNSRNYHSGSPPPTWVPSYSPREYDLYDEDRINCCTIM</sequence>
<name>A0ABD2YQG5_9GENT</name>
<reference evidence="7 8" key="1">
    <citation type="submission" date="2024-11" db="EMBL/GenBank/DDBJ databases">
        <title>A near-complete genome assembly of Cinchona calisaya.</title>
        <authorList>
            <person name="Lian D.C."/>
            <person name="Zhao X.W."/>
            <person name="Wei L."/>
        </authorList>
    </citation>
    <scope>NUCLEOTIDE SEQUENCE [LARGE SCALE GENOMIC DNA]</scope>
    <source>
        <tissue evidence="7">Nenye</tissue>
    </source>
</reference>
<evidence type="ECO:0000256" key="4">
    <source>
        <dbReference type="ARBA" id="ARBA00023289"/>
    </source>
</evidence>
<evidence type="ECO:0000313" key="7">
    <source>
        <dbReference type="EMBL" id="KAL3508380.1"/>
    </source>
</evidence>
<comment type="caution">
    <text evidence="7">The sequence shown here is derived from an EMBL/GenBank/DDBJ whole genome shotgun (WGS) entry which is preliminary data.</text>
</comment>
<gene>
    <name evidence="7" type="ORF">ACH5RR_027781</name>
</gene>
<dbReference type="PROSITE" id="PS50846">
    <property type="entry name" value="HMA_2"/>
    <property type="match status" value="1"/>
</dbReference>
<evidence type="ECO:0000259" key="6">
    <source>
        <dbReference type="PROSITE" id="PS50846"/>
    </source>
</evidence>
<dbReference type="PANTHER" id="PTHR45868:SF63">
    <property type="entry name" value="HMA DOMAIN-CONTAINING PROTEIN"/>
    <property type="match status" value="1"/>
</dbReference>
<dbReference type="Proteomes" id="UP001630127">
    <property type="component" value="Unassembled WGS sequence"/>
</dbReference>
<evidence type="ECO:0000313" key="8">
    <source>
        <dbReference type="Proteomes" id="UP001630127"/>
    </source>
</evidence>
<dbReference type="Gene3D" id="3.30.70.100">
    <property type="match status" value="1"/>
</dbReference>
<keyword evidence="3" id="KW-0479">Metal-binding</keyword>
<dbReference type="AlphaFoldDB" id="A0ABD2YQG5"/>
<keyword evidence="4" id="KW-0636">Prenylation</keyword>
<dbReference type="EMBL" id="JBJUIK010000012">
    <property type="protein sequence ID" value="KAL3508380.1"/>
    <property type="molecule type" value="Genomic_DNA"/>
</dbReference>
<accession>A0ABD2YQG5</accession>
<dbReference type="PANTHER" id="PTHR45868">
    <property type="entry name" value="HEAVY METAL-ASSOCIATED ISOPRENYLATED PLANT PROTEIN 33-RELATED"/>
    <property type="match status" value="1"/>
</dbReference>
<evidence type="ECO:0000256" key="5">
    <source>
        <dbReference type="ARBA" id="ARBA00024045"/>
    </source>
</evidence>
<comment type="subcellular location">
    <subcellularLocation>
        <location evidence="1">Membrane</location>
        <topology evidence="1">Peripheral membrane protein</topology>
    </subcellularLocation>
</comment>
<dbReference type="InterPro" id="IPR036163">
    <property type="entry name" value="HMA_dom_sf"/>
</dbReference>